<dbReference type="InterPro" id="IPR043128">
    <property type="entry name" value="Rev_trsase/Diguanyl_cyclase"/>
</dbReference>
<organism evidence="4 5">
    <name type="scientific">Candidatus Thalassospirochaeta sargassi</name>
    <dbReference type="NCBI Taxonomy" id="3119039"/>
    <lineage>
        <taxon>Bacteria</taxon>
        <taxon>Pseudomonadati</taxon>
        <taxon>Spirochaetota</taxon>
        <taxon>Spirochaetia</taxon>
        <taxon>Spirochaetales</taxon>
        <taxon>Spirochaetaceae</taxon>
        <taxon>Candidatus Thalassospirochaeta</taxon>
    </lineage>
</organism>
<feature type="coiled-coil region" evidence="2">
    <location>
        <begin position="255"/>
        <end position="282"/>
    </location>
</feature>
<reference evidence="4 5" key="1">
    <citation type="submission" date="2022-12" db="EMBL/GenBank/DDBJ databases">
        <title>Metagenome assembled genome from gulf of manar.</title>
        <authorList>
            <person name="Kohli P."/>
            <person name="Pk S."/>
            <person name="Venkata Ramana C."/>
            <person name="Sasikala C."/>
        </authorList>
    </citation>
    <scope>NUCLEOTIDE SEQUENCE [LARGE SCALE GENOMIC DNA]</scope>
    <source>
        <strain evidence="4">JB008</strain>
    </source>
</reference>
<dbReference type="GO" id="GO:0003824">
    <property type="term" value="F:catalytic activity"/>
    <property type="evidence" value="ECO:0007669"/>
    <property type="project" value="UniProtKB-ARBA"/>
</dbReference>
<evidence type="ECO:0000259" key="3">
    <source>
        <dbReference type="PROSITE" id="PS50887"/>
    </source>
</evidence>
<proteinExistence type="predicted"/>
<sequence>MFPEIDQLNDEIWRSGVNDPPVGLKKAKTALSLSIKNDYTTGQADSLLNIGRCQIYIAEMQSSKENLNKALEIYRKQQNERSDRGEMRALNALGVVSFELQEYENALNYYFMALTEAELNTEEEVRILALNNIGEIHRFLNNSEEALSYFHKALQLSENLEAPRSIGQTETNLGEIYLTLNDLTEAEGYFTDTFRIAEKNNYLQMKADALLGLGKVRARQQKPEAGENIRMAFEVFRNLDDIFSCAECNYQLGALEMSNDNYSEAENLINKAKNTAVQLSQIKLLSRCELSLSEIYKHRKDYKKALECFEAHHKLLGKLANEGLRNRLKKITILYETEQTETEKEAYRMQSLNLEKSNREIQFINESGKQITASLDLEEIIYSTFFRLSKIVEISSFGVALFNRESNEILFTNIMERGEKLEPFSISADSKTSLAARCIRSNQPILINKREDARQYIENWSQGTGVPVESAIFMPMEQRGRMIGCLTIQNTAKNIYGQSELDTIGAVSTFLAIALDNSQAHAEVNKLNEIITNEKQGLEVAYRKIAHMANHDTLTDLPNRHLLHELLDKGISMAKRSVSRLAVLYLDLDDFKPVNDTLGHESGDEVLKMVAGRLRKALRTSDTVARIGGDEFVAVLYNIVDENGALAAANKIINTLGKNIRVKDRDFKIGASIGIAVYPDHGETIADLLLKADKAMYKAKRAGRNRAYIYKG</sequence>
<evidence type="ECO:0000256" key="1">
    <source>
        <dbReference type="PROSITE-ProRule" id="PRU00339"/>
    </source>
</evidence>
<dbReference type="SUPFAM" id="SSF55073">
    <property type="entry name" value="Nucleotide cyclase"/>
    <property type="match status" value="1"/>
</dbReference>
<dbReference type="SUPFAM" id="SSF55781">
    <property type="entry name" value="GAF domain-like"/>
    <property type="match status" value="1"/>
</dbReference>
<name>A0AAJ1IA19_9SPIO</name>
<feature type="domain" description="GGDEF" evidence="3">
    <location>
        <begin position="579"/>
        <end position="712"/>
    </location>
</feature>
<dbReference type="InterPro" id="IPR000160">
    <property type="entry name" value="GGDEF_dom"/>
</dbReference>
<dbReference type="InterPro" id="IPR003018">
    <property type="entry name" value="GAF"/>
</dbReference>
<dbReference type="Pfam" id="PF13185">
    <property type="entry name" value="GAF_2"/>
    <property type="match status" value="1"/>
</dbReference>
<dbReference type="Pfam" id="PF00990">
    <property type="entry name" value="GGDEF"/>
    <property type="match status" value="1"/>
</dbReference>
<dbReference type="EMBL" id="JAQQAL010000006">
    <property type="protein sequence ID" value="MDC7225442.1"/>
    <property type="molecule type" value="Genomic_DNA"/>
</dbReference>
<dbReference type="NCBIfam" id="TIGR00254">
    <property type="entry name" value="GGDEF"/>
    <property type="match status" value="1"/>
</dbReference>
<evidence type="ECO:0000313" key="4">
    <source>
        <dbReference type="EMBL" id="MDC7225442.1"/>
    </source>
</evidence>
<dbReference type="InterPro" id="IPR029787">
    <property type="entry name" value="Nucleotide_cyclase"/>
</dbReference>
<gene>
    <name evidence="4" type="ORF">PQJ61_01615</name>
</gene>
<dbReference type="PANTHER" id="PTHR46663">
    <property type="entry name" value="DIGUANYLATE CYCLASE DGCT-RELATED"/>
    <property type="match status" value="1"/>
</dbReference>
<feature type="repeat" description="TPR" evidence="1">
    <location>
        <begin position="127"/>
        <end position="160"/>
    </location>
</feature>
<dbReference type="InterPro" id="IPR029016">
    <property type="entry name" value="GAF-like_dom_sf"/>
</dbReference>
<dbReference type="AlphaFoldDB" id="A0AAJ1IA19"/>
<dbReference type="FunFam" id="3.30.70.270:FF:000001">
    <property type="entry name" value="Diguanylate cyclase domain protein"/>
    <property type="match status" value="1"/>
</dbReference>
<dbReference type="Gene3D" id="3.30.70.270">
    <property type="match status" value="1"/>
</dbReference>
<dbReference type="SMART" id="SM00267">
    <property type="entry name" value="GGDEF"/>
    <property type="match status" value="1"/>
</dbReference>
<feature type="repeat" description="TPR" evidence="1">
    <location>
        <begin position="167"/>
        <end position="200"/>
    </location>
</feature>
<evidence type="ECO:0000313" key="5">
    <source>
        <dbReference type="Proteomes" id="UP001221217"/>
    </source>
</evidence>
<keyword evidence="1" id="KW-0802">TPR repeat</keyword>
<dbReference type="Gene3D" id="3.30.450.40">
    <property type="match status" value="1"/>
</dbReference>
<dbReference type="PROSITE" id="PS50005">
    <property type="entry name" value="TPR"/>
    <property type="match status" value="2"/>
</dbReference>
<keyword evidence="2" id="KW-0175">Coiled coil</keyword>
<evidence type="ECO:0000256" key="2">
    <source>
        <dbReference type="SAM" id="Coils"/>
    </source>
</evidence>
<accession>A0AAJ1IA19</accession>
<dbReference type="SMART" id="SM00028">
    <property type="entry name" value="TPR"/>
    <property type="match status" value="6"/>
</dbReference>
<dbReference type="Proteomes" id="UP001221217">
    <property type="component" value="Unassembled WGS sequence"/>
</dbReference>
<dbReference type="PANTHER" id="PTHR46663:SF2">
    <property type="entry name" value="GGDEF DOMAIN-CONTAINING PROTEIN"/>
    <property type="match status" value="1"/>
</dbReference>
<dbReference type="Pfam" id="PF13424">
    <property type="entry name" value="TPR_12"/>
    <property type="match status" value="1"/>
</dbReference>
<dbReference type="InterPro" id="IPR019734">
    <property type="entry name" value="TPR_rpt"/>
</dbReference>
<dbReference type="SMART" id="SM00065">
    <property type="entry name" value="GAF"/>
    <property type="match status" value="1"/>
</dbReference>
<dbReference type="Gene3D" id="1.25.40.10">
    <property type="entry name" value="Tetratricopeptide repeat domain"/>
    <property type="match status" value="2"/>
</dbReference>
<dbReference type="SUPFAM" id="SSF48452">
    <property type="entry name" value="TPR-like"/>
    <property type="match status" value="2"/>
</dbReference>
<comment type="caution">
    <text evidence="4">The sequence shown here is derived from an EMBL/GenBank/DDBJ whole genome shotgun (WGS) entry which is preliminary data.</text>
</comment>
<dbReference type="PROSITE" id="PS50887">
    <property type="entry name" value="GGDEF"/>
    <property type="match status" value="1"/>
</dbReference>
<dbReference type="CDD" id="cd01949">
    <property type="entry name" value="GGDEF"/>
    <property type="match status" value="1"/>
</dbReference>
<dbReference type="InterPro" id="IPR052163">
    <property type="entry name" value="DGC-Regulatory_Protein"/>
</dbReference>
<protein>
    <submittedName>
        <fullName evidence="4">GGDEF domain-containing protein</fullName>
    </submittedName>
</protein>
<dbReference type="InterPro" id="IPR011990">
    <property type="entry name" value="TPR-like_helical_dom_sf"/>
</dbReference>